<name>A0ACC2PBC0_9HYME</name>
<evidence type="ECO:0000313" key="2">
    <source>
        <dbReference type="Proteomes" id="UP001239111"/>
    </source>
</evidence>
<gene>
    <name evidence="1" type="ORF">QAD02_015539</name>
</gene>
<proteinExistence type="predicted"/>
<sequence length="138" mass="15937">MQVTEGTTHESSNPDPIKYDRDACNQLPDKVRPKDGRLQNSPRLKLARIFQVHKHPQLKMVLDEKSKMRKKLVERRAGCHHAEREGYIKLQNSFAVSNEEKVCPETEGGQVVVIISSRRVYISPGILFEPHERRRNVV</sequence>
<reference evidence="1" key="1">
    <citation type="submission" date="2023-04" db="EMBL/GenBank/DDBJ databases">
        <title>A chromosome-level genome assembly of the parasitoid wasp Eretmocerus hayati.</title>
        <authorList>
            <person name="Zhong Y."/>
            <person name="Liu S."/>
            <person name="Liu Y."/>
        </authorList>
    </citation>
    <scope>NUCLEOTIDE SEQUENCE</scope>
    <source>
        <strain evidence="1">ZJU_SS_LIU_2023</strain>
    </source>
</reference>
<dbReference type="Proteomes" id="UP001239111">
    <property type="component" value="Chromosome 2"/>
</dbReference>
<protein>
    <submittedName>
        <fullName evidence="1">Uncharacterized protein</fullName>
    </submittedName>
</protein>
<comment type="caution">
    <text evidence="1">The sequence shown here is derived from an EMBL/GenBank/DDBJ whole genome shotgun (WGS) entry which is preliminary data.</text>
</comment>
<accession>A0ACC2PBC0</accession>
<keyword evidence="2" id="KW-1185">Reference proteome</keyword>
<organism evidence="1 2">
    <name type="scientific">Eretmocerus hayati</name>
    <dbReference type="NCBI Taxonomy" id="131215"/>
    <lineage>
        <taxon>Eukaryota</taxon>
        <taxon>Metazoa</taxon>
        <taxon>Ecdysozoa</taxon>
        <taxon>Arthropoda</taxon>
        <taxon>Hexapoda</taxon>
        <taxon>Insecta</taxon>
        <taxon>Pterygota</taxon>
        <taxon>Neoptera</taxon>
        <taxon>Endopterygota</taxon>
        <taxon>Hymenoptera</taxon>
        <taxon>Apocrita</taxon>
        <taxon>Proctotrupomorpha</taxon>
        <taxon>Chalcidoidea</taxon>
        <taxon>Aphelinidae</taxon>
        <taxon>Aphelininae</taxon>
        <taxon>Eretmocerus</taxon>
    </lineage>
</organism>
<evidence type="ECO:0000313" key="1">
    <source>
        <dbReference type="EMBL" id="KAJ8679752.1"/>
    </source>
</evidence>
<dbReference type="EMBL" id="CM056742">
    <property type="protein sequence ID" value="KAJ8679752.1"/>
    <property type="molecule type" value="Genomic_DNA"/>
</dbReference>